<dbReference type="InterPro" id="IPR027329">
    <property type="entry name" value="TPX2_C"/>
</dbReference>
<evidence type="ECO:0000259" key="8">
    <source>
        <dbReference type="Pfam" id="PF06886"/>
    </source>
</evidence>
<comment type="subcellular location">
    <subcellularLocation>
        <location evidence="1">Cytoplasm</location>
        <location evidence="1">Cytoskeleton</location>
    </subcellularLocation>
</comment>
<organism evidence="9 10">
    <name type="scientific">Hibiscus trionum</name>
    <name type="common">Flower of an hour</name>
    <dbReference type="NCBI Taxonomy" id="183268"/>
    <lineage>
        <taxon>Eukaryota</taxon>
        <taxon>Viridiplantae</taxon>
        <taxon>Streptophyta</taxon>
        <taxon>Embryophyta</taxon>
        <taxon>Tracheophyta</taxon>
        <taxon>Spermatophyta</taxon>
        <taxon>Magnoliopsida</taxon>
        <taxon>eudicotyledons</taxon>
        <taxon>Gunneridae</taxon>
        <taxon>Pentapetalae</taxon>
        <taxon>rosids</taxon>
        <taxon>malvids</taxon>
        <taxon>Malvales</taxon>
        <taxon>Malvaceae</taxon>
        <taxon>Malvoideae</taxon>
        <taxon>Hibiscus</taxon>
    </lineage>
</organism>
<dbReference type="PANTHER" id="PTHR31358">
    <property type="entry name" value="PROTEIN WVD2-LIKE 4"/>
    <property type="match status" value="1"/>
</dbReference>
<dbReference type="AlphaFoldDB" id="A0A9W7MB81"/>
<feature type="compositionally biased region" description="Polar residues" evidence="7">
    <location>
        <begin position="308"/>
        <end position="326"/>
    </location>
</feature>
<keyword evidence="3" id="KW-0963">Cytoplasm</keyword>
<feature type="region of interest" description="Disordered" evidence="7">
    <location>
        <begin position="96"/>
        <end position="182"/>
    </location>
</feature>
<accession>A0A9W7MB81</accession>
<evidence type="ECO:0000313" key="10">
    <source>
        <dbReference type="Proteomes" id="UP001165190"/>
    </source>
</evidence>
<keyword evidence="6" id="KW-0175">Coiled coil</keyword>
<proteinExistence type="inferred from homology"/>
<evidence type="ECO:0000313" key="9">
    <source>
        <dbReference type="EMBL" id="GMI95073.1"/>
    </source>
</evidence>
<dbReference type="EMBL" id="BSYR01000026">
    <property type="protein sequence ID" value="GMI95073.1"/>
    <property type="molecule type" value="Genomic_DNA"/>
</dbReference>
<sequence length="462" mass="50115">MDSDSLLSAGGLEVAHQNGTHPLLRMAGDDSGVPNDVNANVEETVESCLQNGRDDNGATGEAREGLNDLIGNNGLIDSKEEEVKDNVDVKQCKPQKVQCKTKNEKPSGPKIASSASMKKSKDGNSVELRLTTNGRSIATSSHPKQPLKSRSCNERQANASKCSEKTDAAFSEGPLEKSKPKPLKKVPLCKAEGDAESCPTEADAKPCKVGTLPNYGFSFKCDERAEKRKEFYTKLEEKIQAREEEKSNLQAKSKETQEAEIKTFRKSLNFKATPMPTFYQEPPPPKVELKKIPPTRAKSPKLGRRKSSTPLDSDGNSNSDHQSVQLSLDEKAFQSISSKVISPVNAKKPHRKSLPKLPSQKASLSGTTNEEKTSSLEKYAASKATTEGKIASSKATREENCTLSNVTNEELSPTLQQQTVSAADSGEHQPDKDRAISEADSGGSRPNIDQVDLVQEPIASEH</sequence>
<evidence type="ECO:0000256" key="7">
    <source>
        <dbReference type="SAM" id="MobiDB-lite"/>
    </source>
</evidence>
<reference evidence="9" key="1">
    <citation type="submission" date="2023-05" db="EMBL/GenBank/DDBJ databases">
        <title>Genome and transcriptome analyses reveal genes involved in the formation of fine ridges on petal epidermal cells in Hibiscus trionum.</title>
        <authorList>
            <person name="Koshimizu S."/>
            <person name="Masuda S."/>
            <person name="Ishii T."/>
            <person name="Shirasu K."/>
            <person name="Hoshino A."/>
            <person name="Arita M."/>
        </authorList>
    </citation>
    <scope>NUCLEOTIDE SEQUENCE</scope>
    <source>
        <strain evidence="9">Hamamatsu line</strain>
    </source>
</reference>
<keyword evidence="10" id="KW-1185">Reference proteome</keyword>
<dbReference type="OrthoDB" id="1939285at2759"/>
<feature type="coiled-coil region" evidence="6">
    <location>
        <begin position="232"/>
        <end position="262"/>
    </location>
</feature>
<keyword evidence="5" id="KW-0206">Cytoskeleton</keyword>
<dbReference type="GO" id="GO:0008017">
    <property type="term" value="F:microtubule binding"/>
    <property type="evidence" value="ECO:0007669"/>
    <property type="project" value="InterPro"/>
</dbReference>
<keyword evidence="4" id="KW-0493">Microtubule</keyword>
<evidence type="ECO:0000256" key="5">
    <source>
        <dbReference type="ARBA" id="ARBA00023212"/>
    </source>
</evidence>
<name>A0A9W7MB81_HIBTR</name>
<feature type="region of interest" description="Disordered" evidence="7">
    <location>
        <begin position="266"/>
        <end position="462"/>
    </location>
</feature>
<comment type="similarity">
    <text evidence="2">Belongs to the TPX2 family.</text>
</comment>
<evidence type="ECO:0000256" key="4">
    <source>
        <dbReference type="ARBA" id="ARBA00022701"/>
    </source>
</evidence>
<evidence type="ECO:0000256" key="6">
    <source>
        <dbReference type="SAM" id="Coils"/>
    </source>
</evidence>
<evidence type="ECO:0000256" key="2">
    <source>
        <dbReference type="ARBA" id="ARBA00005885"/>
    </source>
</evidence>
<dbReference type="InterPro" id="IPR044833">
    <property type="entry name" value="WDL5/6"/>
</dbReference>
<dbReference type="Proteomes" id="UP001165190">
    <property type="component" value="Unassembled WGS sequence"/>
</dbReference>
<protein>
    <recommendedName>
        <fullName evidence="8">TPX2 C-terminal domain-containing protein</fullName>
    </recommendedName>
</protein>
<feature type="domain" description="TPX2 C-terminal" evidence="8">
    <location>
        <begin position="217"/>
        <end position="292"/>
    </location>
</feature>
<feature type="compositionally biased region" description="Basic residues" evidence="7">
    <location>
        <begin position="298"/>
        <end position="307"/>
    </location>
</feature>
<evidence type="ECO:0000256" key="3">
    <source>
        <dbReference type="ARBA" id="ARBA00022490"/>
    </source>
</evidence>
<feature type="compositionally biased region" description="Polar residues" evidence="7">
    <location>
        <begin position="401"/>
        <end position="422"/>
    </location>
</feature>
<dbReference type="PANTHER" id="PTHR31358:SF29">
    <property type="entry name" value="PROTEIN WVD2-LIKE 5-RELATED"/>
    <property type="match status" value="1"/>
</dbReference>
<feature type="region of interest" description="Disordered" evidence="7">
    <location>
        <begin position="1"/>
        <end position="37"/>
    </location>
</feature>
<gene>
    <name evidence="9" type="ORF">HRI_003176600</name>
</gene>
<dbReference type="Pfam" id="PF06886">
    <property type="entry name" value="TPX2"/>
    <property type="match status" value="1"/>
</dbReference>
<dbReference type="GO" id="GO:0005874">
    <property type="term" value="C:microtubule"/>
    <property type="evidence" value="ECO:0007669"/>
    <property type="project" value="UniProtKB-KW"/>
</dbReference>
<evidence type="ECO:0000256" key="1">
    <source>
        <dbReference type="ARBA" id="ARBA00004245"/>
    </source>
</evidence>
<feature type="compositionally biased region" description="Polar residues" evidence="7">
    <location>
        <begin position="130"/>
        <end position="161"/>
    </location>
</feature>
<feature type="compositionally biased region" description="Basic and acidic residues" evidence="7">
    <location>
        <begin position="425"/>
        <end position="437"/>
    </location>
</feature>
<comment type="caution">
    <text evidence="9">The sequence shown here is derived from an EMBL/GenBank/DDBJ whole genome shotgun (WGS) entry which is preliminary data.</text>
</comment>